<dbReference type="Gene3D" id="3.90.1200.10">
    <property type="match status" value="1"/>
</dbReference>
<gene>
    <name evidence="4" type="ORF">FUSO8_02170</name>
</gene>
<dbReference type="InterPro" id="IPR029044">
    <property type="entry name" value="Nucleotide-diphossugar_trans"/>
</dbReference>
<evidence type="ECO:0000259" key="3">
    <source>
        <dbReference type="Pfam" id="PF00483"/>
    </source>
</evidence>
<dbReference type="PANTHER" id="PTHR43584:SF5">
    <property type="entry name" value="PROTEIN LICC"/>
    <property type="match status" value="1"/>
</dbReference>
<dbReference type="RefSeq" id="WP_147367666.1">
    <property type="nucleotide sequence ID" value="NZ_JAAH01000024.1"/>
</dbReference>
<reference evidence="4 5" key="1">
    <citation type="submission" date="2014-01" db="EMBL/GenBank/DDBJ databases">
        <title>Comparative genomics of Fusobacterium necrophorum wild isolates.</title>
        <authorList>
            <person name="Kittichotirat W."/>
            <person name="Bumgarner R.E."/>
            <person name="Lawrence P."/>
        </authorList>
    </citation>
    <scope>NUCLEOTIDE SEQUENCE [LARGE SCALE GENOMIC DNA]</scope>
    <source>
        <strain evidence="4 5">DJ-2</strain>
    </source>
</reference>
<comment type="caution">
    <text evidence="4">The sequence shown here is derived from an EMBL/GenBank/DDBJ whole genome shotgun (WGS) entry which is preliminary data.</text>
</comment>
<dbReference type="InterPro" id="IPR011009">
    <property type="entry name" value="Kinase-like_dom_sf"/>
</dbReference>
<organism evidence="4 5">
    <name type="scientific">Fusobacterium necrophorum DJ-2</name>
    <dbReference type="NCBI Taxonomy" id="1441737"/>
    <lineage>
        <taxon>Bacteria</taxon>
        <taxon>Fusobacteriati</taxon>
        <taxon>Fusobacteriota</taxon>
        <taxon>Fusobacteriia</taxon>
        <taxon>Fusobacteriales</taxon>
        <taxon>Fusobacteriaceae</taxon>
        <taxon>Fusobacterium</taxon>
    </lineage>
</organism>
<dbReference type="Gene3D" id="3.30.200.20">
    <property type="entry name" value="Phosphorylase Kinase, domain 1"/>
    <property type="match status" value="1"/>
</dbReference>
<dbReference type="GO" id="GO:0016779">
    <property type="term" value="F:nucleotidyltransferase activity"/>
    <property type="evidence" value="ECO:0007669"/>
    <property type="project" value="UniProtKB-KW"/>
</dbReference>
<name>A0AB73C5B6_9FUSO</name>
<evidence type="ECO:0000313" key="4">
    <source>
        <dbReference type="EMBL" id="KDE73227.1"/>
    </source>
</evidence>
<dbReference type="InterPro" id="IPR050065">
    <property type="entry name" value="GlmU-like"/>
</dbReference>
<protein>
    <submittedName>
        <fullName evidence="4">Choline kinase</fullName>
    </submittedName>
</protein>
<dbReference type="GO" id="GO:0016301">
    <property type="term" value="F:kinase activity"/>
    <property type="evidence" value="ECO:0007669"/>
    <property type="project" value="UniProtKB-KW"/>
</dbReference>
<evidence type="ECO:0000256" key="2">
    <source>
        <dbReference type="ARBA" id="ARBA00022695"/>
    </source>
</evidence>
<dbReference type="InterPro" id="IPR005835">
    <property type="entry name" value="NTP_transferase_dom"/>
</dbReference>
<dbReference type="AlphaFoldDB" id="A0AB73C5B6"/>
<dbReference type="CDD" id="cd02523">
    <property type="entry name" value="PC_cytidylyltransferase"/>
    <property type="match status" value="1"/>
</dbReference>
<feature type="domain" description="Nucleotidyl transferase" evidence="3">
    <location>
        <begin position="16"/>
        <end position="122"/>
    </location>
</feature>
<dbReference type="EMBL" id="JAAH01000024">
    <property type="protein sequence ID" value="KDE73227.1"/>
    <property type="molecule type" value="Genomic_DNA"/>
</dbReference>
<accession>A0AB73C5B6</accession>
<dbReference type="SUPFAM" id="SSF53448">
    <property type="entry name" value="Nucleotide-diphospho-sugar transferases"/>
    <property type="match status" value="1"/>
</dbReference>
<dbReference type="Pfam" id="PF01633">
    <property type="entry name" value="Choline_kinase"/>
    <property type="match status" value="1"/>
</dbReference>
<dbReference type="PANTHER" id="PTHR43584">
    <property type="entry name" value="NUCLEOTIDYL TRANSFERASE"/>
    <property type="match status" value="1"/>
</dbReference>
<proteinExistence type="predicted"/>
<dbReference type="SUPFAM" id="SSF56112">
    <property type="entry name" value="Protein kinase-like (PK-like)"/>
    <property type="match status" value="1"/>
</dbReference>
<dbReference type="CDD" id="cd05151">
    <property type="entry name" value="ChoK-like"/>
    <property type="match status" value="1"/>
</dbReference>
<keyword evidence="1" id="KW-0808">Transferase</keyword>
<keyword evidence="2" id="KW-0548">Nucleotidyltransferase</keyword>
<dbReference type="Pfam" id="PF00483">
    <property type="entry name" value="NTP_transferase"/>
    <property type="match status" value="1"/>
</dbReference>
<evidence type="ECO:0000313" key="5">
    <source>
        <dbReference type="Proteomes" id="UP000027058"/>
    </source>
</evidence>
<dbReference type="Gene3D" id="3.90.550.10">
    <property type="entry name" value="Spore Coat Polysaccharide Biosynthesis Protein SpsA, Chain A"/>
    <property type="match status" value="1"/>
</dbReference>
<evidence type="ECO:0000256" key="1">
    <source>
        <dbReference type="ARBA" id="ARBA00022679"/>
    </source>
</evidence>
<sequence>MYDKYCIFIIQIDMNAIIIAAGIGNRLRPLTYYTPKPLIKVFGKSLIERNIEYLLEIGIKEIIIVVGYMKDEFFFLEKKYREIKLIFNDKYKDYNNIYSLYLAKDYLKDTYILEGDIFLKRNIFKDNLSNSCYLSKKIQVENNEWQLIEDNLKIVDIEIGGKNNYIMSGISFWTKEESQKIRRFLEKYVIDKEKNCYWDDIIKDNIKDFFVRIIPISKNDIIEIDTFEELKEVDSYYKKREFEVERILMDANFNINNVRDIKNLGGMTNKNYLVTFLDKKYVLRHSETATKGMLDRFSEAKNSKLIRKLNIDVNQIYYNEETGDKISEYIENAETLNNDTAKLNFSEVANILRQLHTSEIIFQNEFNVFDEIRKYEKLIYEAGAKFYEEYENVKRKIKEIEGILKKLNINLVPCHNDTVPENFLRKDNKIYLIDWEYSGMNDPMWDLAAFSLENELTNEEEISFFECYFNGSISKENYQKVQIFKILQDFLWSLWTILKEAKGVSFGNYGIKRFKRCQKMLEGMI</sequence>
<keyword evidence="4" id="KW-0418">Kinase</keyword>
<dbReference type="Proteomes" id="UP000027058">
    <property type="component" value="Unassembled WGS sequence"/>
</dbReference>